<keyword evidence="3" id="KW-1185">Reference proteome</keyword>
<accession>A0ABT3ZL45</accession>
<protein>
    <recommendedName>
        <fullName evidence="4">EscE/YscE/SsaE family type III secretion system needle protein co-chaperone</fullName>
    </recommendedName>
</protein>
<evidence type="ECO:0000256" key="1">
    <source>
        <dbReference type="SAM" id="MobiDB-lite"/>
    </source>
</evidence>
<evidence type="ECO:0000313" key="2">
    <source>
        <dbReference type="EMBL" id="MCY0387264.1"/>
    </source>
</evidence>
<dbReference type="RefSeq" id="WP_267847018.1">
    <property type="nucleotide sequence ID" value="NZ_JAPMXC010000001.1"/>
</dbReference>
<dbReference type="EMBL" id="JAPMXC010000001">
    <property type="protein sequence ID" value="MCY0387264.1"/>
    <property type="molecule type" value="Genomic_DNA"/>
</dbReference>
<reference evidence="2" key="1">
    <citation type="submission" date="2022-11" db="EMBL/GenBank/DDBJ databases">
        <title>Robbsia betulipollinis sp. nov., isolated from pollen of birch (Betula pendula).</title>
        <authorList>
            <person name="Shi H."/>
            <person name="Ambika Manirajan B."/>
            <person name="Ratering S."/>
            <person name="Geissler-Plaum R."/>
            <person name="Schnell S."/>
        </authorList>
    </citation>
    <scope>NUCLEOTIDE SEQUENCE</scope>
    <source>
        <strain evidence="2">Bb-Pol-6</strain>
    </source>
</reference>
<evidence type="ECO:0000313" key="3">
    <source>
        <dbReference type="Proteomes" id="UP001082899"/>
    </source>
</evidence>
<evidence type="ECO:0008006" key="4">
    <source>
        <dbReference type="Google" id="ProtNLM"/>
    </source>
</evidence>
<dbReference type="Gene3D" id="1.20.5.420">
    <property type="entry name" value="Immunoglobulin FC, subunit C"/>
    <property type="match status" value="1"/>
</dbReference>
<feature type="region of interest" description="Disordered" evidence="1">
    <location>
        <begin position="69"/>
        <end position="90"/>
    </location>
</feature>
<dbReference type="Proteomes" id="UP001082899">
    <property type="component" value="Unassembled WGS sequence"/>
</dbReference>
<comment type="caution">
    <text evidence="2">The sequence shown here is derived from an EMBL/GenBank/DDBJ whole genome shotgun (WGS) entry which is preliminary data.</text>
</comment>
<gene>
    <name evidence="2" type="ORF">OVY01_08455</name>
</gene>
<dbReference type="InterPro" id="IPR012671">
    <property type="entry name" value="T3SS_PscE/YscE"/>
</dbReference>
<organism evidence="2 3">
    <name type="scientific">Robbsia betulipollinis</name>
    <dbReference type="NCBI Taxonomy" id="2981849"/>
    <lineage>
        <taxon>Bacteria</taxon>
        <taxon>Pseudomonadati</taxon>
        <taxon>Pseudomonadota</taxon>
        <taxon>Betaproteobacteria</taxon>
        <taxon>Burkholderiales</taxon>
        <taxon>Burkholderiaceae</taxon>
        <taxon>Robbsia</taxon>
    </lineage>
</organism>
<sequence>MSSGIVTPLESRLAGSDGAHVGERLAEQFAQAQTRLERRLRRGLPPDHFAIVLACAEALRAARAVLAAQPGGPPRTEPHPLLSPIASSRN</sequence>
<dbReference type="Pfam" id="PF08988">
    <property type="entry name" value="T3SS_needle_E"/>
    <property type="match status" value="1"/>
</dbReference>
<name>A0ABT3ZL45_9BURK</name>
<proteinExistence type="predicted"/>